<dbReference type="GO" id="GO:0015888">
    <property type="term" value="P:thiamine transport"/>
    <property type="evidence" value="ECO:0007669"/>
    <property type="project" value="TreeGrafter"/>
</dbReference>
<evidence type="ECO:0000256" key="1">
    <source>
        <dbReference type="ARBA" id="ARBA00022729"/>
    </source>
</evidence>
<feature type="chain" id="PRO_5015607941" evidence="2">
    <location>
        <begin position="34"/>
        <end position="349"/>
    </location>
</feature>
<dbReference type="GO" id="GO:0030288">
    <property type="term" value="C:outer membrane-bounded periplasmic space"/>
    <property type="evidence" value="ECO:0007669"/>
    <property type="project" value="TreeGrafter"/>
</dbReference>
<keyword evidence="1 2" id="KW-0732">Signal</keyword>
<name>A0A2T8HTT1_9RHOB</name>
<protein>
    <submittedName>
        <fullName evidence="3">Putative 2-aminoethylphosphonate ABC transporter substrate-binding protein</fullName>
    </submittedName>
</protein>
<dbReference type="Pfam" id="PF13343">
    <property type="entry name" value="SBP_bac_6"/>
    <property type="match status" value="1"/>
</dbReference>
<dbReference type="PANTHER" id="PTHR30006:SF2">
    <property type="entry name" value="ABC TRANSPORTER SUBSTRATE-BINDING PROTEIN"/>
    <property type="match status" value="1"/>
</dbReference>
<sequence>MVKPLVPHPFRALCATLMVSGAALLGTAQTAEAEELTVYSAMAKGHFAELMEAFQALEPDLQINQLIDSNGPIMARLLAEQENPRADIIFGASVPGLVMLEERGMLEQYAPAGLDQIKDRFRDNRSDPPHWVGTDAWASAICFNEAEGERLGVEAPTSWEDLLRPEYAGMITMPNPNSSATGLLAIVGWAEIFGEEGAWDYMDALHENVTQYVHSGSKPCRMAASGEAVIGISYPAPGVKAINDGVPLSVIIPAEGVGSEVEGVAIIAGARNPDAARRLADFATSFEAHQIHNSYYALVGREGVTNDVPNYPAGEEEALVDVDFYWVAENRDRILEEWQERYGRKDEPR</sequence>
<dbReference type="EMBL" id="QDKM01000004">
    <property type="protein sequence ID" value="PVH28838.1"/>
    <property type="molecule type" value="Genomic_DNA"/>
</dbReference>
<evidence type="ECO:0000313" key="4">
    <source>
        <dbReference type="Proteomes" id="UP000245911"/>
    </source>
</evidence>
<dbReference type="PIRSF" id="PIRSF002825">
    <property type="entry name" value="CfbpA"/>
    <property type="match status" value="1"/>
</dbReference>
<proteinExistence type="predicted"/>
<evidence type="ECO:0000313" key="3">
    <source>
        <dbReference type="EMBL" id="PVH28838.1"/>
    </source>
</evidence>
<evidence type="ECO:0000256" key="2">
    <source>
        <dbReference type="SAM" id="SignalP"/>
    </source>
</evidence>
<comment type="caution">
    <text evidence="3">The sequence shown here is derived from an EMBL/GenBank/DDBJ whole genome shotgun (WGS) entry which is preliminary data.</text>
</comment>
<dbReference type="GO" id="GO:0030975">
    <property type="term" value="F:thiamine binding"/>
    <property type="evidence" value="ECO:0007669"/>
    <property type="project" value="TreeGrafter"/>
</dbReference>
<dbReference type="SUPFAM" id="SSF53850">
    <property type="entry name" value="Periplasmic binding protein-like II"/>
    <property type="match status" value="1"/>
</dbReference>
<feature type="signal peptide" evidence="2">
    <location>
        <begin position="1"/>
        <end position="33"/>
    </location>
</feature>
<dbReference type="RefSeq" id="WP_116558683.1">
    <property type="nucleotide sequence ID" value="NZ_QDKM01000004.1"/>
</dbReference>
<reference evidence="3 4" key="1">
    <citation type="submission" date="2018-04" db="EMBL/GenBank/DDBJ databases">
        <title>Pararhodobacter oceanense sp. nov., isolated from marine intertidal sediment.</title>
        <authorList>
            <person name="Wang X.-L."/>
            <person name="Du Z.-J."/>
        </authorList>
    </citation>
    <scope>NUCLEOTIDE SEQUENCE [LARGE SCALE GENOMIC DNA]</scope>
    <source>
        <strain evidence="3 4">AM505</strain>
    </source>
</reference>
<dbReference type="Gene3D" id="3.40.190.10">
    <property type="entry name" value="Periplasmic binding protein-like II"/>
    <property type="match status" value="2"/>
</dbReference>
<dbReference type="CDD" id="cd13544">
    <property type="entry name" value="PBP2_Fbp_like_1"/>
    <property type="match status" value="1"/>
</dbReference>
<accession>A0A2T8HTT1</accession>
<dbReference type="InterPro" id="IPR026045">
    <property type="entry name" value="Ferric-bd"/>
</dbReference>
<dbReference type="PANTHER" id="PTHR30006">
    <property type="entry name" value="THIAMINE-BINDING PERIPLASMIC PROTEIN-RELATED"/>
    <property type="match status" value="1"/>
</dbReference>
<dbReference type="GO" id="GO:0030976">
    <property type="term" value="F:thiamine pyrophosphate binding"/>
    <property type="evidence" value="ECO:0007669"/>
    <property type="project" value="TreeGrafter"/>
</dbReference>
<dbReference type="AlphaFoldDB" id="A0A2T8HTT1"/>
<keyword evidence="4" id="KW-1185">Reference proteome</keyword>
<organism evidence="3 4">
    <name type="scientific">Pararhodobacter oceanensis</name>
    <dbReference type="NCBI Taxonomy" id="2172121"/>
    <lineage>
        <taxon>Bacteria</taxon>
        <taxon>Pseudomonadati</taxon>
        <taxon>Pseudomonadota</taxon>
        <taxon>Alphaproteobacteria</taxon>
        <taxon>Rhodobacterales</taxon>
        <taxon>Paracoccaceae</taxon>
        <taxon>Pararhodobacter</taxon>
    </lineage>
</organism>
<gene>
    <name evidence="3" type="ORF">DDE20_11770</name>
</gene>
<dbReference type="OrthoDB" id="9766989at2"/>
<dbReference type="Proteomes" id="UP000245911">
    <property type="component" value="Unassembled WGS sequence"/>
</dbReference>